<dbReference type="AlphaFoldDB" id="A0A1U6IVK4"/>
<dbReference type="STRING" id="428990.SAMN06295987_11720"/>
<name>A0A1U6IVK4_9SPHN</name>
<accession>A0A1U6IVK4</accession>
<proteinExistence type="predicted"/>
<sequence length="161" mass="18018">MANFPLRADSARANPIHHIPGFRRSFPAATPRRAEVEALIDRLIGMLDRLDGDPEAEETDLEDSFVLSPWALEATSGPGCAVADIDKAIDDDPCDADSDSEPDEDDFNFPLYGLDQSEAEAFPPSADRTLLRQHRDYIRRTRCRRLDPTAFSRGAVEYRLL</sequence>
<reference evidence="2" key="1">
    <citation type="submission" date="2017-02" db="EMBL/GenBank/DDBJ databases">
        <authorList>
            <person name="Varghese N."/>
            <person name="Submissions S."/>
        </authorList>
    </citation>
    <scope>NUCLEOTIDE SEQUENCE [LARGE SCALE GENOMIC DNA]</scope>
    <source>
        <strain evidence="2">SM117</strain>
    </source>
</reference>
<evidence type="ECO:0000313" key="1">
    <source>
        <dbReference type="EMBL" id="SLK12040.1"/>
    </source>
</evidence>
<dbReference type="RefSeq" id="WP_139384121.1">
    <property type="nucleotide sequence ID" value="NZ_FVZE01000017.1"/>
</dbReference>
<dbReference type="EMBL" id="FVZE01000017">
    <property type="protein sequence ID" value="SLK12040.1"/>
    <property type="molecule type" value="Genomic_DNA"/>
</dbReference>
<keyword evidence="2" id="KW-1185">Reference proteome</keyword>
<protein>
    <submittedName>
        <fullName evidence="1">Uncharacterized protein</fullName>
    </submittedName>
</protein>
<organism evidence="1 2">
    <name type="scientific">Novosphingobium mathurense</name>
    <dbReference type="NCBI Taxonomy" id="428990"/>
    <lineage>
        <taxon>Bacteria</taxon>
        <taxon>Pseudomonadati</taxon>
        <taxon>Pseudomonadota</taxon>
        <taxon>Alphaproteobacteria</taxon>
        <taxon>Sphingomonadales</taxon>
        <taxon>Sphingomonadaceae</taxon>
        <taxon>Novosphingobium</taxon>
    </lineage>
</organism>
<evidence type="ECO:0000313" key="2">
    <source>
        <dbReference type="Proteomes" id="UP000190989"/>
    </source>
</evidence>
<dbReference type="Proteomes" id="UP000190989">
    <property type="component" value="Unassembled WGS sequence"/>
</dbReference>
<gene>
    <name evidence="1" type="ORF">SAMN06295987_11720</name>
</gene>